<accession>A0ABS0IMY6</accession>
<dbReference type="CDD" id="cd11586">
    <property type="entry name" value="VbhA_like"/>
    <property type="match status" value="1"/>
</dbReference>
<dbReference type="InterPro" id="IPR043038">
    <property type="entry name" value="VbhA_sf"/>
</dbReference>
<dbReference type="Proteomes" id="UP000597617">
    <property type="component" value="Unassembled WGS sequence"/>
</dbReference>
<evidence type="ECO:0000313" key="2">
    <source>
        <dbReference type="EMBL" id="MBF9239731.1"/>
    </source>
</evidence>
<sequence length="87" mass="9388">MPLFLPLLLCPGAADPARAHRVREVENAVLSQIYEGYPPSPAAWAQLCRYVAGEVSREEGFRGLYTHYTAARRGRGGPPKPAPGSPA</sequence>
<gene>
    <name evidence="2" type="ORF">I2I05_20225</name>
</gene>
<keyword evidence="3" id="KW-1185">Reference proteome</keyword>
<name>A0ABS0IMY6_9BACT</name>
<dbReference type="InterPro" id="IPR033788">
    <property type="entry name" value="VbhA-like"/>
</dbReference>
<dbReference type="RefSeq" id="WP_196284082.1">
    <property type="nucleotide sequence ID" value="NZ_JADQDQ010000017.1"/>
</dbReference>
<reference evidence="2 3" key="1">
    <citation type="submission" date="2020-11" db="EMBL/GenBank/DDBJ databases">
        <authorList>
            <person name="Kim M.K."/>
        </authorList>
    </citation>
    <scope>NUCLEOTIDE SEQUENCE [LARGE SCALE GENOMIC DNA]</scope>
    <source>
        <strain evidence="2 3">BT683</strain>
    </source>
</reference>
<feature type="domain" description="Antitoxin VbhA" evidence="1">
    <location>
        <begin position="21"/>
        <end position="59"/>
    </location>
</feature>
<protein>
    <submittedName>
        <fullName evidence="2">Antitoxin VbhA family protein</fullName>
    </submittedName>
</protein>
<dbReference type="EMBL" id="JADQDQ010000017">
    <property type="protein sequence ID" value="MBF9239731.1"/>
    <property type="molecule type" value="Genomic_DNA"/>
</dbReference>
<evidence type="ECO:0000313" key="3">
    <source>
        <dbReference type="Proteomes" id="UP000597617"/>
    </source>
</evidence>
<comment type="caution">
    <text evidence="2">The sequence shown here is derived from an EMBL/GenBank/DDBJ whole genome shotgun (WGS) entry which is preliminary data.</text>
</comment>
<evidence type="ECO:0000259" key="1">
    <source>
        <dbReference type="Pfam" id="PF18495"/>
    </source>
</evidence>
<dbReference type="Pfam" id="PF18495">
    <property type="entry name" value="VbhA"/>
    <property type="match status" value="1"/>
</dbReference>
<proteinExistence type="predicted"/>
<dbReference type="Gene3D" id="1.10.8.1050">
    <property type="entry name" value="Antitoxin VbhA-like"/>
    <property type="match status" value="1"/>
</dbReference>
<dbReference type="InterPro" id="IPR041535">
    <property type="entry name" value="VbhA"/>
</dbReference>
<organism evidence="2 3">
    <name type="scientific">Hymenobacter jeongseonensis</name>
    <dbReference type="NCBI Taxonomy" id="2791027"/>
    <lineage>
        <taxon>Bacteria</taxon>
        <taxon>Pseudomonadati</taxon>
        <taxon>Bacteroidota</taxon>
        <taxon>Cytophagia</taxon>
        <taxon>Cytophagales</taxon>
        <taxon>Hymenobacteraceae</taxon>
        <taxon>Hymenobacter</taxon>
    </lineage>
</organism>